<keyword evidence="2" id="KW-0732">Signal</keyword>
<gene>
    <name evidence="3" type="ORF">Q8A49_04825</name>
</gene>
<protein>
    <recommendedName>
        <fullName evidence="5">TrbC/VIRB2 family protein</fullName>
    </recommendedName>
</protein>
<comment type="caution">
    <text evidence="3">The sequence shown here is derived from an EMBL/GenBank/DDBJ whole genome shotgun (WGS) entry which is preliminary data.</text>
</comment>
<sequence length="123" mass="12718">MGDPRGTGRTRRLPAARTCVLAAGAALALVALGGDPAAAEVEAYTVHINEVVRRLTRVGQSIAVSFAVLFTVVAGLRWILAGGEPGEIDKSKRAFAGAGMGYLVAFSGEVILLALDYVNGYDA</sequence>
<keyword evidence="1" id="KW-1133">Transmembrane helix</keyword>
<accession>A0ABU7KLE6</accession>
<feature type="chain" id="PRO_5047338445" description="TrbC/VIRB2 family protein" evidence="2">
    <location>
        <begin position="29"/>
        <end position="123"/>
    </location>
</feature>
<dbReference type="Proteomes" id="UP001348641">
    <property type="component" value="Unassembled WGS sequence"/>
</dbReference>
<keyword evidence="1" id="KW-0812">Transmembrane</keyword>
<reference evidence="3 4" key="1">
    <citation type="submission" date="2023-07" db="EMBL/GenBank/DDBJ databases">
        <authorList>
            <person name="Girao M."/>
            <person name="Carvalho M.F."/>
        </authorList>
    </citation>
    <scope>NUCLEOTIDE SEQUENCE [LARGE SCALE GENOMIC DNA]</scope>
    <source>
        <strain evidence="3 4">66/93</strain>
    </source>
</reference>
<evidence type="ECO:0000313" key="4">
    <source>
        <dbReference type="Proteomes" id="UP001348641"/>
    </source>
</evidence>
<proteinExistence type="predicted"/>
<keyword evidence="1" id="KW-0472">Membrane</keyword>
<name>A0ABU7KLE6_9ACTN</name>
<feature type="transmembrane region" description="Helical" evidence="1">
    <location>
        <begin position="63"/>
        <end position="82"/>
    </location>
</feature>
<organism evidence="3 4">
    <name type="scientific">Nocardiopsis tropica</name>
    <dbReference type="NCBI Taxonomy" id="109330"/>
    <lineage>
        <taxon>Bacteria</taxon>
        <taxon>Bacillati</taxon>
        <taxon>Actinomycetota</taxon>
        <taxon>Actinomycetes</taxon>
        <taxon>Streptosporangiales</taxon>
        <taxon>Nocardiopsidaceae</taxon>
        <taxon>Nocardiopsis</taxon>
    </lineage>
</organism>
<evidence type="ECO:0000256" key="2">
    <source>
        <dbReference type="SAM" id="SignalP"/>
    </source>
</evidence>
<evidence type="ECO:0000256" key="1">
    <source>
        <dbReference type="SAM" id="Phobius"/>
    </source>
</evidence>
<dbReference type="RefSeq" id="WP_267945203.1">
    <property type="nucleotide sequence ID" value="NZ_BAAAJA010000011.1"/>
</dbReference>
<evidence type="ECO:0000313" key="3">
    <source>
        <dbReference type="EMBL" id="MEE2049814.1"/>
    </source>
</evidence>
<dbReference type="EMBL" id="JAUUCC010000008">
    <property type="protein sequence ID" value="MEE2049814.1"/>
    <property type="molecule type" value="Genomic_DNA"/>
</dbReference>
<evidence type="ECO:0008006" key="5">
    <source>
        <dbReference type="Google" id="ProtNLM"/>
    </source>
</evidence>
<feature type="signal peptide" evidence="2">
    <location>
        <begin position="1"/>
        <end position="28"/>
    </location>
</feature>
<feature type="transmembrane region" description="Helical" evidence="1">
    <location>
        <begin position="94"/>
        <end position="115"/>
    </location>
</feature>